<dbReference type="OrthoDB" id="9805604at2"/>
<dbReference type="AlphaFoldDB" id="A0A0V8QE32"/>
<dbReference type="PRINTS" id="PR01179">
    <property type="entry name" value="ODADCRBXLASE"/>
</dbReference>
<evidence type="ECO:0000256" key="1">
    <source>
        <dbReference type="ARBA" id="ARBA00001933"/>
    </source>
</evidence>
<gene>
    <name evidence="5" type="ORF">ASU35_11505</name>
</gene>
<protein>
    <submittedName>
        <fullName evidence="5">Pyridoxal-dependent decarboxylase</fullName>
    </submittedName>
</protein>
<feature type="modified residue" description="N6-(pyridoxal phosphate)lysine" evidence="3">
    <location>
        <position position="38"/>
    </location>
</feature>
<comment type="cofactor">
    <cofactor evidence="1 3">
        <name>pyridoxal 5'-phosphate</name>
        <dbReference type="ChEBI" id="CHEBI:597326"/>
    </cofactor>
</comment>
<sequence length="393" mass="45461">MKTPYFIIDESELEKNIVKLENALNQYWSNCIIGYSFKTNALPYLLGYMRNRGIYAEVVSENEFYLAHKLGFKTEDIIYNGPVKGKESFLKGLEAGAIVNIDSNQEIVWLQELKPDKDYSIGIRVNFDLEKYCPGETSGGNEGSRFGFCYENGELKAVIEKLQRMEHIKIAGIHLHNSTKTRSVNVYKKIARMACEIEQKFYLNLKYVDIGGGFFGGLENKPQFDEYIRVISEELKKSFSDKSTKLIVEPGTSIISSPVDFVTSVLDVKRTTRNNFLVTDGSRINIDPLMRKKGYFWEVEYGNQEHREIIPKQIVSGFTCMENDRLFKLENEKELQAGDRIIYKKVGAYTMCLTPLFIQYFPSVYWKNQNGIICVRESWTEENYIQNSVWEDQ</sequence>
<dbReference type="PANTHER" id="PTHR43727:SF2">
    <property type="entry name" value="GROUP IV DECARBOXYLASE"/>
    <property type="match status" value="1"/>
</dbReference>
<dbReference type="SUPFAM" id="SSF50621">
    <property type="entry name" value="Alanine racemase C-terminal domain-like"/>
    <property type="match status" value="1"/>
</dbReference>
<dbReference type="InterPro" id="IPR029066">
    <property type="entry name" value="PLP-binding_barrel"/>
</dbReference>
<evidence type="ECO:0000256" key="3">
    <source>
        <dbReference type="PIRSR" id="PIRSR600183-50"/>
    </source>
</evidence>
<evidence type="ECO:0000259" key="4">
    <source>
        <dbReference type="Pfam" id="PF02784"/>
    </source>
</evidence>
<dbReference type="RefSeq" id="WP_058352954.1">
    <property type="nucleotide sequence ID" value="NZ_CABMMD010000160.1"/>
</dbReference>
<keyword evidence="2 3" id="KW-0663">Pyridoxal phosphate</keyword>
<organism evidence="5 6">
    <name type="scientific">Acetivibrio ethanolgignens</name>
    <dbReference type="NCBI Taxonomy" id="290052"/>
    <lineage>
        <taxon>Bacteria</taxon>
        <taxon>Bacillati</taxon>
        <taxon>Bacillota</taxon>
        <taxon>Clostridia</taxon>
        <taxon>Eubacteriales</taxon>
        <taxon>Oscillospiraceae</taxon>
        <taxon>Acetivibrio</taxon>
    </lineage>
</organism>
<dbReference type="STRING" id="290052.ASU35_11505"/>
<dbReference type="InterPro" id="IPR009006">
    <property type="entry name" value="Ala_racemase/Decarboxylase_C"/>
</dbReference>
<accession>A0A0V8QE32</accession>
<dbReference type="Pfam" id="PF02784">
    <property type="entry name" value="Orn_Arg_deC_N"/>
    <property type="match status" value="1"/>
</dbReference>
<evidence type="ECO:0000313" key="6">
    <source>
        <dbReference type="Proteomes" id="UP000054874"/>
    </source>
</evidence>
<feature type="domain" description="Orn/DAP/Arg decarboxylase 2 N-terminal" evidence="4">
    <location>
        <begin position="22"/>
        <end position="254"/>
    </location>
</feature>
<dbReference type="Proteomes" id="UP000054874">
    <property type="component" value="Unassembled WGS sequence"/>
</dbReference>
<dbReference type="Gene3D" id="3.20.20.10">
    <property type="entry name" value="Alanine racemase"/>
    <property type="match status" value="1"/>
</dbReference>
<reference evidence="5 6" key="1">
    <citation type="submission" date="2015-11" db="EMBL/GenBank/DDBJ databases">
        <title>Butyribacter intestini gen. nov., sp. nov., a butyric acid-producing bacterium of the family Lachnospiraceae isolated from the human faeces.</title>
        <authorList>
            <person name="Zou Y."/>
            <person name="Xue W."/>
            <person name="Luo G."/>
            <person name="Lv M."/>
        </authorList>
    </citation>
    <scope>NUCLEOTIDE SEQUENCE [LARGE SCALE GENOMIC DNA]</scope>
    <source>
        <strain evidence="5 6">ACET-33324</strain>
    </source>
</reference>
<dbReference type="PANTHER" id="PTHR43727">
    <property type="entry name" value="DIAMINOPIMELATE DECARBOXYLASE"/>
    <property type="match status" value="1"/>
</dbReference>
<dbReference type="InterPro" id="IPR022644">
    <property type="entry name" value="De-COase2_N"/>
</dbReference>
<dbReference type="InterPro" id="IPR000183">
    <property type="entry name" value="Orn/DAP/Arg_de-COase"/>
</dbReference>
<dbReference type="GO" id="GO:0009089">
    <property type="term" value="P:lysine biosynthetic process via diaminopimelate"/>
    <property type="evidence" value="ECO:0007669"/>
    <property type="project" value="TreeGrafter"/>
</dbReference>
<evidence type="ECO:0000313" key="5">
    <source>
        <dbReference type="EMBL" id="KSV58804.1"/>
    </source>
</evidence>
<proteinExistence type="predicted"/>
<feature type="active site" description="Proton donor" evidence="3">
    <location>
        <position position="320"/>
    </location>
</feature>
<dbReference type="GO" id="GO:0008836">
    <property type="term" value="F:diaminopimelate decarboxylase activity"/>
    <property type="evidence" value="ECO:0007669"/>
    <property type="project" value="TreeGrafter"/>
</dbReference>
<dbReference type="SUPFAM" id="SSF51419">
    <property type="entry name" value="PLP-binding barrel"/>
    <property type="match status" value="1"/>
</dbReference>
<name>A0A0V8QE32_9FIRM</name>
<dbReference type="Gene3D" id="2.40.37.10">
    <property type="entry name" value="Lyase, Ornithine Decarboxylase, Chain A, domain 1"/>
    <property type="match status" value="1"/>
</dbReference>
<dbReference type="EMBL" id="LNAM01000160">
    <property type="protein sequence ID" value="KSV58804.1"/>
    <property type="molecule type" value="Genomic_DNA"/>
</dbReference>
<keyword evidence="6" id="KW-1185">Reference proteome</keyword>
<comment type="caution">
    <text evidence="5">The sequence shown here is derived from an EMBL/GenBank/DDBJ whole genome shotgun (WGS) entry which is preliminary data.</text>
</comment>
<evidence type="ECO:0000256" key="2">
    <source>
        <dbReference type="ARBA" id="ARBA00022898"/>
    </source>
</evidence>